<dbReference type="EMBL" id="VSTH01000095">
    <property type="protein sequence ID" value="TYO63640.1"/>
    <property type="molecule type" value="Genomic_DNA"/>
</dbReference>
<dbReference type="RefSeq" id="WP_148742519.1">
    <property type="nucleotide sequence ID" value="NZ_VSTH01000095.1"/>
</dbReference>
<proteinExistence type="predicted"/>
<dbReference type="Proteomes" id="UP000324797">
    <property type="component" value="Unassembled WGS sequence"/>
</dbReference>
<organism evidence="1 2">
    <name type="scientific">Bradyrhizobium hipponense</name>
    <dbReference type="NCBI Taxonomy" id="2605638"/>
    <lineage>
        <taxon>Bacteria</taxon>
        <taxon>Pseudomonadati</taxon>
        <taxon>Pseudomonadota</taxon>
        <taxon>Alphaproteobacteria</taxon>
        <taxon>Hyphomicrobiales</taxon>
        <taxon>Nitrobacteraceae</taxon>
        <taxon>Bradyrhizobium</taxon>
    </lineage>
</organism>
<accession>A0A5S4YGU9</accession>
<gene>
    <name evidence="1" type="ORF">FXV83_26420</name>
</gene>
<name>A0A5S4YGU9_9BRAD</name>
<sequence>MTFFQLLEANLFMGENMSRHSGFHYCVFAALTALCLQTSTARAVPKSSAGTVILGVTAYQDSEDKTQFWYLPIAMDVLLGERLKTFRATHFGIGRSYFVQAASGEVTSRAGAILSGTPDRHELGSEE</sequence>
<reference evidence="1 2" key="1">
    <citation type="submission" date="2019-08" db="EMBL/GenBank/DDBJ databases">
        <title>Bradyrhizobium hipponensis sp. nov., a rhizobium isolated from a Lupinus angustifolius root nodule in Tunisia.</title>
        <authorList>
            <person name="Off K."/>
            <person name="Rejili M."/>
            <person name="Mars M."/>
            <person name="Brachmann A."/>
            <person name="Marin M."/>
        </authorList>
    </citation>
    <scope>NUCLEOTIDE SEQUENCE [LARGE SCALE GENOMIC DNA]</scope>
    <source>
        <strain evidence="2">aSej3</strain>
    </source>
</reference>
<evidence type="ECO:0000313" key="1">
    <source>
        <dbReference type="EMBL" id="TYO63640.1"/>
    </source>
</evidence>
<protein>
    <submittedName>
        <fullName evidence="1">Uncharacterized protein</fullName>
    </submittedName>
</protein>
<comment type="caution">
    <text evidence="1">The sequence shown here is derived from an EMBL/GenBank/DDBJ whole genome shotgun (WGS) entry which is preliminary data.</text>
</comment>
<keyword evidence="2" id="KW-1185">Reference proteome</keyword>
<dbReference type="AlphaFoldDB" id="A0A5S4YGU9"/>
<evidence type="ECO:0000313" key="2">
    <source>
        <dbReference type="Proteomes" id="UP000324797"/>
    </source>
</evidence>